<dbReference type="InterPro" id="IPR013783">
    <property type="entry name" value="Ig-like_fold"/>
</dbReference>
<dbReference type="InterPro" id="IPR037439">
    <property type="entry name" value="Branching_enzy"/>
</dbReference>
<feature type="active site" description="Nucleophile" evidence="10 11">
    <location>
        <position position="310"/>
    </location>
</feature>
<evidence type="ECO:0000256" key="10">
    <source>
        <dbReference type="HAMAP-Rule" id="MF_00685"/>
    </source>
</evidence>
<dbReference type="FunFam" id="2.60.40.1180:FF:000002">
    <property type="entry name" value="1,4-alpha-glucan branching enzyme GlgB"/>
    <property type="match status" value="1"/>
</dbReference>
<dbReference type="GO" id="GO:0043169">
    <property type="term" value="F:cation binding"/>
    <property type="evidence" value="ECO:0007669"/>
    <property type="project" value="InterPro"/>
</dbReference>
<evidence type="ECO:0000256" key="4">
    <source>
        <dbReference type="ARBA" id="ARBA00009000"/>
    </source>
</evidence>
<dbReference type="EC" id="2.4.1.18" evidence="10"/>
<dbReference type="InterPro" id="IPR014756">
    <property type="entry name" value="Ig_E-set"/>
</dbReference>
<comment type="caution">
    <text evidence="13">The sequence shown here is derived from an EMBL/GenBank/DDBJ whole genome shotgun (WGS) entry which is preliminary data.</text>
</comment>
<comment type="function">
    <text evidence="2 10">Catalyzes the formation of the alpha-1,6-glucosidic linkages in glycogen by scission of a 1,4-alpha-linked oligosaccharide from growing alpha-1,4-glucan chains and the subsequent attachment of the oligosaccharide to the alpha-1,6 position.</text>
</comment>
<evidence type="ECO:0000313" key="14">
    <source>
        <dbReference type="Proteomes" id="UP000262939"/>
    </source>
</evidence>
<dbReference type="AlphaFoldDB" id="A0A372LIA2"/>
<evidence type="ECO:0000256" key="2">
    <source>
        <dbReference type="ARBA" id="ARBA00002953"/>
    </source>
</evidence>
<evidence type="ECO:0000256" key="5">
    <source>
        <dbReference type="ARBA" id="ARBA00022600"/>
    </source>
</evidence>
<protein>
    <recommendedName>
        <fullName evidence="10">1,4-alpha-glucan branching enzyme GlgB</fullName>
        <ecNumber evidence="10">2.4.1.18</ecNumber>
    </recommendedName>
    <alternativeName>
        <fullName evidence="10">1,4-alpha-D-glucan:1,4-alpha-D-glucan 6-glucosyl-transferase</fullName>
    </alternativeName>
    <alternativeName>
        <fullName evidence="10">Alpha-(1-&gt;4)-glucan branching enzyme</fullName>
    </alternativeName>
    <alternativeName>
        <fullName evidence="10">Glycogen branching enzyme</fullName>
        <shortName evidence="10">BE</shortName>
    </alternativeName>
</protein>
<dbReference type="NCBIfam" id="TIGR01515">
    <property type="entry name" value="branching_enzym"/>
    <property type="match status" value="1"/>
</dbReference>
<evidence type="ECO:0000256" key="11">
    <source>
        <dbReference type="PIRSR" id="PIRSR000463-1"/>
    </source>
</evidence>
<dbReference type="EMBL" id="QVTD01000003">
    <property type="protein sequence ID" value="RFU66008.1"/>
    <property type="molecule type" value="Genomic_DNA"/>
</dbReference>
<dbReference type="InterPro" id="IPR013780">
    <property type="entry name" value="Glyco_hydro_b"/>
</dbReference>
<evidence type="ECO:0000256" key="3">
    <source>
        <dbReference type="ARBA" id="ARBA00004964"/>
    </source>
</evidence>
<comment type="pathway">
    <text evidence="3 10">Glycan biosynthesis; glycogen biosynthesis.</text>
</comment>
<dbReference type="Pfam" id="PF02922">
    <property type="entry name" value="CBM_48"/>
    <property type="match status" value="1"/>
</dbReference>
<dbReference type="OrthoDB" id="9800174at2"/>
<dbReference type="InterPro" id="IPR004193">
    <property type="entry name" value="Glyco_hydro_13_N"/>
</dbReference>
<gene>
    <name evidence="10 13" type="primary">glgB</name>
    <name evidence="13" type="ORF">D0466_02055</name>
</gene>
<feature type="active site" description="Proton donor" evidence="10 11">
    <location>
        <position position="363"/>
    </location>
</feature>
<evidence type="ECO:0000256" key="1">
    <source>
        <dbReference type="ARBA" id="ARBA00000826"/>
    </source>
</evidence>
<evidence type="ECO:0000256" key="6">
    <source>
        <dbReference type="ARBA" id="ARBA00022676"/>
    </source>
</evidence>
<dbReference type="InterPro" id="IPR006047">
    <property type="entry name" value="GH13_cat_dom"/>
</dbReference>
<dbReference type="CDD" id="cd11322">
    <property type="entry name" value="AmyAc_Glg_BE"/>
    <property type="match status" value="1"/>
</dbReference>
<keyword evidence="14" id="KW-1185">Reference proteome</keyword>
<sequence length="642" mass="74321">MRQEISPSKLELYLFHEGTLFESYKTFGAHPVTLNGVDGVKFTVWAPNARKVSVVGNFNNWNGSHHTMDRINSTGIWVLFIPGLQEGELYKYEILTQWNSVVLKADPYAFFSELRPNTASIVHRFGNYEWKDQKWMSLRAKSNPYHKPLLIYEVHLGSWKLKENGELYSYRDLAAELIPHVLENGFTHIEVMPVMEHPFDGSWGYQITGFYSLTSRFGTPEDFMYFVDQCHQNGIGVLLDWVPAHFCKDIHGLGRFDGSSLYEHADPRRGERPIWGTYSFDFEKPEVVSFLISNALFWMEYYHIDGFRVDAVSSMILLNHDNPLPERLTNQYGGEENEAAISFLKKLNETVFMKYPGALMVAEEATEWPLVTGPTDAGGLGFNYKWNMGWVNDILKYMKLDPHERVHHPNLLTFSFFYAFAENFVLPFSHDDVVHGKLSLLDKMPGDYWQKFANLRLLYGYFMAHPGKKLLFMGSELGPFAEWKDKEQLDWHLLDYPSHRKLNHYVKSLNRFYQDTSSLWRLDHEQDGFGWINHSHKENVLVFTRKGKRKGDYCIVVCNFSTNVYNNFRIGIPSPGSFIEVFNSDGDSYGGSGQLNDGAIMAEKLPYHNQRYSMEITVPPLGIAIFMKQTKKRRGRDNHNGK</sequence>
<dbReference type="SUPFAM" id="SSF51011">
    <property type="entry name" value="Glycosyl hydrolase domain"/>
    <property type="match status" value="1"/>
</dbReference>
<dbReference type="InterPro" id="IPR006048">
    <property type="entry name" value="A-amylase/branching_C"/>
</dbReference>
<comment type="catalytic activity">
    <reaction evidence="1 10">
        <text>Transfers a segment of a (1-&gt;4)-alpha-D-glucan chain to a primary hydroxy group in a similar glucan chain.</text>
        <dbReference type="EC" id="2.4.1.18"/>
    </reaction>
</comment>
<dbReference type="Proteomes" id="UP000262939">
    <property type="component" value="Unassembled WGS sequence"/>
</dbReference>
<dbReference type="PANTHER" id="PTHR43651:SF3">
    <property type="entry name" value="1,4-ALPHA-GLUCAN-BRANCHING ENZYME"/>
    <property type="match status" value="1"/>
</dbReference>
<comment type="subunit">
    <text evidence="10">Monomer.</text>
</comment>
<keyword evidence="7 10" id="KW-0808">Transferase</keyword>
<name>A0A372LIA2_9BACI</name>
<dbReference type="Pfam" id="PF00128">
    <property type="entry name" value="Alpha-amylase"/>
    <property type="match status" value="2"/>
</dbReference>
<dbReference type="InterPro" id="IPR006407">
    <property type="entry name" value="GlgB"/>
</dbReference>
<dbReference type="Gene3D" id="2.60.40.1180">
    <property type="entry name" value="Golgi alpha-mannosidase II"/>
    <property type="match status" value="1"/>
</dbReference>
<keyword evidence="8 10" id="KW-0320">Glycogen biosynthesis</keyword>
<evidence type="ECO:0000256" key="8">
    <source>
        <dbReference type="ARBA" id="ARBA00023056"/>
    </source>
</evidence>
<dbReference type="HAMAP" id="MF_00685">
    <property type="entry name" value="GlgB"/>
    <property type="match status" value="1"/>
</dbReference>
<evidence type="ECO:0000313" key="13">
    <source>
        <dbReference type="EMBL" id="RFU66008.1"/>
    </source>
</evidence>
<dbReference type="UniPathway" id="UPA00164"/>
<dbReference type="NCBIfam" id="NF003811">
    <property type="entry name" value="PRK05402.1"/>
    <property type="match status" value="1"/>
</dbReference>
<accession>A0A372LIA2</accession>
<dbReference type="GO" id="GO:0004553">
    <property type="term" value="F:hydrolase activity, hydrolyzing O-glycosyl compounds"/>
    <property type="evidence" value="ECO:0007669"/>
    <property type="project" value="InterPro"/>
</dbReference>
<dbReference type="Gene3D" id="3.20.20.80">
    <property type="entry name" value="Glycosidases"/>
    <property type="match status" value="1"/>
</dbReference>
<feature type="domain" description="Glycosyl hydrolase family 13 catalytic" evidence="12">
    <location>
        <begin position="119"/>
        <end position="499"/>
    </location>
</feature>
<keyword evidence="9 10" id="KW-0119">Carbohydrate metabolism</keyword>
<dbReference type="FunFam" id="2.60.40.10:FF:000169">
    <property type="entry name" value="1,4-alpha-glucan branching enzyme GlgB"/>
    <property type="match status" value="1"/>
</dbReference>
<evidence type="ECO:0000256" key="9">
    <source>
        <dbReference type="ARBA" id="ARBA00023277"/>
    </source>
</evidence>
<dbReference type="SMART" id="SM00642">
    <property type="entry name" value="Aamy"/>
    <property type="match status" value="1"/>
</dbReference>
<dbReference type="InterPro" id="IPR017853">
    <property type="entry name" value="GH"/>
</dbReference>
<proteinExistence type="inferred from homology"/>
<dbReference type="NCBIfam" id="NF008967">
    <property type="entry name" value="PRK12313.1"/>
    <property type="match status" value="1"/>
</dbReference>
<dbReference type="PIRSF" id="PIRSF000463">
    <property type="entry name" value="GlgB"/>
    <property type="match status" value="1"/>
</dbReference>
<dbReference type="Pfam" id="PF02806">
    <property type="entry name" value="Alpha-amylase_C"/>
    <property type="match status" value="1"/>
</dbReference>
<dbReference type="SUPFAM" id="SSF51445">
    <property type="entry name" value="(Trans)glycosidases"/>
    <property type="match status" value="1"/>
</dbReference>
<reference evidence="13 14" key="1">
    <citation type="submission" date="2018-08" db="EMBL/GenBank/DDBJ databases">
        <title>Bacillus chawlae sp. nov., Bacillus glennii sp. nov., and Bacillus saganii sp. nov. Isolated from the Vehicle Assembly Building at Kennedy Space Center where the Viking Spacecraft were Assembled.</title>
        <authorList>
            <person name="Seuylemezian A."/>
            <person name="Vaishampayan P."/>
        </authorList>
    </citation>
    <scope>NUCLEOTIDE SEQUENCE [LARGE SCALE GENOMIC DNA]</scope>
    <source>
        <strain evidence="13 14">V44-8</strain>
    </source>
</reference>
<evidence type="ECO:0000256" key="7">
    <source>
        <dbReference type="ARBA" id="ARBA00022679"/>
    </source>
</evidence>
<comment type="similarity">
    <text evidence="4 10">Belongs to the glycosyl hydrolase 13 family. GlgB subfamily.</text>
</comment>
<dbReference type="InterPro" id="IPR044143">
    <property type="entry name" value="GlgB_N_E_set_prok"/>
</dbReference>
<dbReference type="GO" id="GO:0005829">
    <property type="term" value="C:cytosol"/>
    <property type="evidence" value="ECO:0007669"/>
    <property type="project" value="TreeGrafter"/>
</dbReference>
<dbReference type="SUPFAM" id="SSF81296">
    <property type="entry name" value="E set domains"/>
    <property type="match status" value="1"/>
</dbReference>
<keyword evidence="6 10" id="KW-0328">Glycosyltransferase</keyword>
<dbReference type="Gene3D" id="2.60.40.10">
    <property type="entry name" value="Immunoglobulins"/>
    <property type="match status" value="1"/>
</dbReference>
<evidence type="ECO:0000259" key="12">
    <source>
        <dbReference type="SMART" id="SM00642"/>
    </source>
</evidence>
<dbReference type="GO" id="GO:0003844">
    <property type="term" value="F:1,4-alpha-glucan branching enzyme activity"/>
    <property type="evidence" value="ECO:0007669"/>
    <property type="project" value="UniProtKB-UniRule"/>
</dbReference>
<organism evidence="13 14">
    <name type="scientific">Peribacillus glennii</name>
    <dbReference type="NCBI Taxonomy" id="2303991"/>
    <lineage>
        <taxon>Bacteria</taxon>
        <taxon>Bacillati</taxon>
        <taxon>Bacillota</taxon>
        <taxon>Bacilli</taxon>
        <taxon>Bacillales</taxon>
        <taxon>Bacillaceae</taxon>
        <taxon>Peribacillus</taxon>
    </lineage>
</organism>
<dbReference type="CDD" id="cd02855">
    <property type="entry name" value="E_set_GBE_prok_N"/>
    <property type="match status" value="1"/>
</dbReference>
<dbReference type="GO" id="GO:0005978">
    <property type="term" value="P:glycogen biosynthetic process"/>
    <property type="evidence" value="ECO:0007669"/>
    <property type="project" value="UniProtKB-UniRule"/>
</dbReference>
<keyword evidence="5 10" id="KW-0321">Glycogen metabolism</keyword>
<dbReference type="FunFam" id="3.20.20.80:FF:000003">
    <property type="entry name" value="1,4-alpha-glucan branching enzyme GlgB"/>
    <property type="match status" value="1"/>
</dbReference>
<dbReference type="PANTHER" id="PTHR43651">
    <property type="entry name" value="1,4-ALPHA-GLUCAN-BRANCHING ENZYME"/>
    <property type="match status" value="1"/>
</dbReference>